<dbReference type="Pfam" id="PF10318">
    <property type="entry name" value="7TM_GPCR_Srh"/>
    <property type="match status" value="1"/>
</dbReference>
<reference evidence="3" key="1">
    <citation type="submission" date="2017-10" db="EMBL/GenBank/DDBJ databases">
        <title>Rapid genome shrinkage in a self-fertile nematode reveals novel sperm competition proteins.</title>
        <authorList>
            <person name="Yin D."/>
            <person name="Schwarz E.M."/>
            <person name="Thomas C.G."/>
            <person name="Felde R.L."/>
            <person name="Korf I.F."/>
            <person name="Cutter A.D."/>
            <person name="Schartner C.M."/>
            <person name="Ralston E.J."/>
            <person name="Meyer B.J."/>
            <person name="Haag E.S."/>
        </authorList>
    </citation>
    <scope>NUCLEOTIDE SEQUENCE [LARGE SCALE GENOMIC DNA]</scope>
    <source>
        <strain evidence="3">JU1422</strain>
    </source>
</reference>
<keyword evidence="1" id="KW-1133">Transmembrane helix</keyword>
<name>A0A2G5V8R3_9PELO</name>
<keyword evidence="1" id="KW-0472">Membrane</keyword>
<accession>A0A2G5V8R3</accession>
<organism evidence="2 3">
    <name type="scientific">Caenorhabditis nigoni</name>
    <dbReference type="NCBI Taxonomy" id="1611254"/>
    <lineage>
        <taxon>Eukaryota</taxon>
        <taxon>Metazoa</taxon>
        <taxon>Ecdysozoa</taxon>
        <taxon>Nematoda</taxon>
        <taxon>Chromadorea</taxon>
        <taxon>Rhabditida</taxon>
        <taxon>Rhabditina</taxon>
        <taxon>Rhabditomorpha</taxon>
        <taxon>Rhabditoidea</taxon>
        <taxon>Rhabditidae</taxon>
        <taxon>Peloderinae</taxon>
        <taxon>Caenorhabditis</taxon>
    </lineage>
</organism>
<protein>
    <submittedName>
        <fullName evidence="2">Uncharacterized protein</fullName>
    </submittedName>
</protein>
<comment type="caution">
    <text evidence="2">The sequence shown here is derived from an EMBL/GenBank/DDBJ whole genome shotgun (WGS) entry which is preliminary data.</text>
</comment>
<dbReference type="InterPro" id="IPR019422">
    <property type="entry name" value="7TM_GPCR_serpentine_rcpt_Srh"/>
</dbReference>
<gene>
    <name evidence="2" type="primary">Cnig_chr_II.g7226</name>
    <name evidence="2" type="ORF">B9Z55_007226</name>
</gene>
<feature type="transmembrane region" description="Helical" evidence="1">
    <location>
        <begin position="96"/>
        <end position="119"/>
    </location>
</feature>
<dbReference type="EMBL" id="PDUG01000002">
    <property type="protein sequence ID" value="PIC48130.1"/>
    <property type="molecule type" value="Genomic_DNA"/>
</dbReference>
<proteinExistence type="predicted"/>
<dbReference type="AlphaFoldDB" id="A0A2G5V8R3"/>
<dbReference type="Proteomes" id="UP000230233">
    <property type="component" value="Chromosome II"/>
</dbReference>
<sequence>MGPFIPVYFNLPDSGEARVIMLKSLPCPPKYFFTENVLVFPADGFWYTYFSASFFVSSGILFGQILFFSVCCLYYLFYAKASQVSPQTRRLQIRSFFGIVIQTTIPFLLVLIPVMLLIID</sequence>
<evidence type="ECO:0000256" key="1">
    <source>
        <dbReference type="SAM" id="Phobius"/>
    </source>
</evidence>
<keyword evidence="1" id="KW-0812">Transmembrane</keyword>
<evidence type="ECO:0000313" key="2">
    <source>
        <dbReference type="EMBL" id="PIC48130.1"/>
    </source>
</evidence>
<feature type="transmembrane region" description="Helical" evidence="1">
    <location>
        <begin position="46"/>
        <end position="76"/>
    </location>
</feature>
<evidence type="ECO:0000313" key="3">
    <source>
        <dbReference type="Proteomes" id="UP000230233"/>
    </source>
</evidence>
<keyword evidence="3" id="KW-1185">Reference proteome</keyword>